<reference evidence="2" key="1">
    <citation type="submission" date="2006-10" db="EMBL/GenBank/DDBJ databases">
        <title>Complete sequence of Solibacter usitatus Ellin6076.</title>
        <authorList>
            <consortium name="US DOE Joint Genome Institute"/>
            <person name="Copeland A."/>
            <person name="Lucas S."/>
            <person name="Lapidus A."/>
            <person name="Barry K."/>
            <person name="Detter J.C."/>
            <person name="Glavina del Rio T."/>
            <person name="Hammon N."/>
            <person name="Israni S."/>
            <person name="Dalin E."/>
            <person name="Tice H."/>
            <person name="Pitluck S."/>
            <person name="Thompson L.S."/>
            <person name="Brettin T."/>
            <person name="Bruce D."/>
            <person name="Han C."/>
            <person name="Tapia R."/>
            <person name="Gilna P."/>
            <person name="Schmutz J."/>
            <person name="Larimer F."/>
            <person name="Land M."/>
            <person name="Hauser L."/>
            <person name="Kyrpides N."/>
            <person name="Mikhailova N."/>
            <person name="Janssen P.H."/>
            <person name="Kuske C.R."/>
            <person name="Richardson P."/>
        </authorList>
    </citation>
    <scope>NUCLEOTIDE SEQUENCE</scope>
    <source>
        <strain evidence="2">Ellin6076</strain>
    </source>
</reference>
<name>Q01UZ7_SOLUE</name>
<keyword evidence="1" id="KW-0472">Membrane</keyword>
<dbReference type="KEGG" id="sus:Acid_5571"/>
<protein>
    <recommendedName>
        <fullName evidence="3">DUF1360 domain-containing protein</fullName>
    </recommendedName>
</protein>
<dbReference type="HOGENOM" id="CLU_1842161_0_0_0"/>
<evidence type="ECO:0000313" key="2">
    <source>
        <dbReference type="EMBL" id="ABJ86518.1"/>
    </source>
</evidence>
<gene>
    <name evidence="2" type="ordered locus">Acid_5571</name>
</gene>
<accession>Q01UZ7</accession>
<dbReference type="EMBL" id="CP000473">
    <property type="protein sequence ID" value="ABJ86518.1"/>
    <property type="molecule type" value="Genomic_DNA"/>
</dbReference>
<evidence type="ECO:0000256" key="1">
    <source>
        <dbReference type="SAM" id="Phobius"/>
    </source>
</evidence>
<feature type="transmembrane region" description="Helical" evidence="1">
    <location>
        <begin position="6"/>
        <end position="24"/>
    </location>
</feature>
<feature type="transmembrane region" description="Helical" evidence="1">
    <location>
        <begin position="52"/>
        <end position="80"/>
    </location>
</feature>
<dbReference type="eggNOG" id="ENOG5032CJG">
    <property type="taxonomic scope" value="Bacteria"/>
</dbReference>
<dbReference type="OrthoDB" id="9154490at2"/>
<proteinExistence type="predicted"/>
<sequence length="129" mass="15139">MPLADQVLWLFVLAIPIASVAWTITHEEIFREAREYCTECSKNCRNVVQRKFFYVFTCEYCLSHWVALFFVLFTGFRLLLSDLRGILIGLFALVWVANIYMSIFGRLRLGIKSERKEIEIKEEVLARHG</sequence>
<keyword evidence="1" id="KW-1133">Transmembrane helix</keyword>
<dbReference type="STRING" id="234267.Acid_5571"/>
<organism evidence="2">
    <name type="scientific">Solibacter usitatus (strain Ellin6076)</name>
    <dbReference type="NCBI Taxonomy" id="234267"/>
    <lineage>
        <taxon>Bacteria</taxon>
        <taxon>Pseudomonadati</taxon>
        <taxon>Acidobacteriota</taxon>
        <taxon>Terriglobia</taxon>
        <taxon>Bryobacterales</taxon>
        <taxon>Solibacteraceae</taxon>
        <taxon>Candidatus Solibacter</taxon>
    </lineage>
</organism>
<feature type="transmembrane region" description="Helical" evidence="1">
    <location>
        <begin position="86"/>
        <end position="107"/>
    </location>
</feature>
<dbReference type="InParanoid" id="Q01UZ7"/>
<dbReference type="AlphaFoldDB" id="Q01UZ7"/>
<keyword evidence="1" id="KW-0812">Transmembrane</keyword>
<evidence type="ECO:0008006" key="3">
    <source>
        <dbReference type="Google" id="ProtNLM"/>
    </source>
</evidence>